<dbReference type="CDD" id="cd06225">
    <property type="entry name" value="HAMP"/>
    <property type="match status" value="1"/>
</dbReference>
<dbReference type="OrthoDB" id="9795828at2"/>
<feature type="coiled-coil region" evidence="14">
    <location>
        <begin position="129"/>
        <end position="156"/>
    </location>
</feature>
<dbReference type="Gene3D" id="1.20.5.1930">
    <property type="match status" value="1"/>
</dbReference>
<evidence type="ECO:0000259" key="17">
    <source>
        <dbReference type="PROSITE" id="PS50885"/>
    </source>
</evidence>
<protein>
    <recommendedName>
        <fullName evidence="3">histidine kinase</fullName>
        <ecNumber evidence="3">2.7.13.3</ecNumber>
    </recommendedName>
</protein>
<dbReference type="InterPro" id="IPR003660">
    <property type="entry name" value="HAMP_dom"/>
</dbReference>
<proteinExistence type="predicted"/>
<evidence type="ECO:0000256" key="11">
    <source>
        <dbReference type="ARBA" id="ARBA00022989"/>
    </source>
</evidence>
<comment type="catalytic activity">
    <reaction evidence="1">
        <text>ATP + protein L-histidine = ADP + protein N-phospho-L-histidine.</text>
        <dbReference type="EC" id="2.7.13.3"/>
    </reaction>
</comment>
<dbReference type="InterPro" id="IPR050482">
    <property type="entry name" value="Sensor_HK_TwoCompSys"/>
</dbReference>
<dbReference type="EMBL" id="PDOD01000002">
    <property type="protein sequence ID" value="PYZ93523.1"/>
    <property type="molecule type" value="Genomic_DNA"/>
</dbReference>
<evidence type="ECO:0000256" key="13">
    <source>
        <dbReference type="ARBA" id="ARBA00023136"/>
    </source>
</evidence>
<comment type="caution">
    <text evidence="18">The sequence shown here is derived from an EMBL/GenBank/DDBJ whole genome shotgun (WGS) entry which is preliminary data.</text>
</comment>
<dbReference type="SUPFAM" id="SSF55874">
    <property type="entry name" value="ATPase domain of HSP90 chaperone/DNA topoisomerase II/histidine kinase"/>
    <property type="match status" value="1"/>
</dbReference>
<keyword evidence="5" id="KW-0597">Phosphoprotein</keyword>
<keyword evidence="12" id="KW-0902">Two-component regulatory system</keyword>
<dbReference type="PANTHER" id="PTHR24421:SF37">
    <property type="entry name" value="SENSOR HISTIDINE KINASE NARS"/>
    <property type="match status" value="1"/>
</dbReference>
<evidence type="ECO:0000313" key="18">
    <source>
        <dbReference type="EMBL" id="PYZ93523.1"/>
    </source>
</evidence>
<evidence type="ECO:0000256" key="3">
    <source>
        <dbReference type="ARBA" id="ARBA00012438"/>
    </source>
</evidence>
<dbReference type="EC" id="2.7.13.3" evidence="3"/>
<keyword evidence="8" id="KW-0547">Nucleotide-binding</keyword>
<evidence type="ECO:0000256" key="2">
    <source>
        <dbReference type="ARBA" id="ARBA00004651"/>
    </source>
</evidence>
<accession>A0A323TLR8</accession>
<feature type="domain" description="HAMP" evidence="17">
    <location>
        <begin position="103"/>
        <end position="155"/>
    </location>
</feature>
<keyword evidence="11 15" id="KW-1133">Transmembrane helix</keyword>
<dbReference type="SMART" id="SM00387">
    <property type="entry name" value="HATPase_c"/>
    <property type="match status" value="1"/>
</dbReference>
<feature type="domain" description="Histidine kinase" evidence="16">
    <location>
        <begin position="190"/>
        <end position="380"/>
    </location>
</feature>
<dbReference type="InterPro" id="IPR005467">
    <property type="entry name" value="His_kinase_dom"/>
</dbReference>
<organism evidence="18 19">
    <name type="scientific">Salipaludibacillus keqinensis</name>
    <dbReference type="NCBI Taxonomy" id="2045207"/>
    <lineage>
        <taxon>Bacteria</taxon>
        <taxon>Bacillati</taxon>
        <taxon>Bacillota</taxon>
        <taxon>Bacilli</taxon>
        <taxon>Bacillales</taxon>
        <taxon>Bacillaceae</taxon>
    </lineage>
</organism>
<dbReference type="Pfam" id="PF02518">
    <property type="entry name" value="HATPase_c"/>
    <property type="match status" value="1"/>
</dbReference>
<evidence type="ECO:0000256" key="12">
    <source>
        <dbReference type="ARBA" id="ARBA00023012"/>
    </source>
</evidence>
<evidence type="ECO:0000256" key="1">
    <source>
        <dbReference type="ARBA" id="ARBA00000085"/>
    </source>
</evidence>
<keyword evidence="10" id="KW-0067">ATP-binding</keyword>
<evidence type="ECO:0000256" key="5">
    <source>
        <dbReference type="ARBA" id="ARBA00022553"/>
    </source>
</evidence>
<dbReference type="InterPro" id="IPR036890">
    <property type="entry name" value="HATPase_C_sf"/>
</dbReference>
<keyword evidence="14" id="KW-0175">Coiled coil</keyword>
<feature type="transmembrane region" description="Helical" evidence="15">
    <location>
        <begin position="77"/>
        <end position="97"/>
    </location>
</feature>
<dbReference type="InterPro" id="IPR011712">
    <property type="entry name" value="Sig_transdc_His_kin_sub3_dim/P"/>
</dbReference>
<evidence type="ECO:0000256" key="15">
    <source>
        <dbReference type="SAM" id="Phobius"/>
    </source>
</evidence>
<dbReference type="Pfam" id="PF07730">
    <property type="entry name" value="HisKA_3"/>
    <property type="match status" value="1"/>
</dbReference>
<feature type="transmembrane region" description="Helical" evidence="15">
    <location>
        <begin position="36"/>
        <end position="57"/>
    </location>
</feature>
<dbReference type="GO" id="GO:0005886">
    <property type="term" value="C:plasma membrane"/>
    <property type="evidence" value="ECO:0007669"/>
    <property type="project" value="UniProtKB-SubCell"/>
</dbReference>
<dbReference type="CDD" id="cd16917">
    <property type="entry name" value="HATPase_UhpB-NarQ-NarX-like"/>
    <property type="match status" value="1"/>
</dbReference>
<dbReference type="InterPro" id="IPR003594">
    <property type="entry name" value="HATPase_dom"/>
</dbReference>
<dbReference type="GO" id="GO:0046983">
    <property type="term" value="F:protein dimerization activity"/>
    <property type="evidence" value="ECO:0007669"/>
    <property type="project" value="InterPro"/>
</dbReference>
<reference evidence="18 19" key="1">
    <citation type="submission" date="2017-10" db="EMBL/GenBank/DDBJ databases">
        <title>Bacillus sp. nov., a halophilic bacterium isolated from a Keqin Lake.</title>
        <authorList>
            <person name="Wang H."/>
        </authorList>
    </citation>
    <scope>NUCLEOTIDE SEQUENCE [LARGE SCALE GENOMIC DNA]</scope>
    <source>
        <strain evidence="18 19">KQ-12</strain>
    </source>
</reference>
<evidence type="ECO:0000256" key="6">
    <source>
        <dbReference type="ARBA" id="ARBA00022679"/>
    </source>
</evidence>
<dbReference type="AlphaFoldDB" id="A0A323TLR8"/>
<keyword evidence="4" id="KW-1003">Cell membrane</keyword>
<evidence type="ECO:0000313" key="19">
    <source>
        <dbReference type="Proteomes" id="UP000248214"/>
    </source>
</evidence>
<evidence type="ECO:0000256" key="10">
    <source>
        <dbReference type="ARBA" id="ARBA00022840"/>
    </source>
</evidence>
<evidence type="ECO:0000259" key="16">
    <source>
        <dbReference type="PROSITE" id="PS50109"/>
    </source>
</evidence>
<dbReference type="Proteomes" id="UP000248214">
    <property type="component" value="Unassembled WGS sequence"/>
</dbReference>
<dbReference type="Gene3D" id="3.30.565.10">
    <property type="entry name" value="Histidine kinase-like ATPase, C-terminal domain"/>
    <property type="match status" value="1"/>
</dbReference>
<dbReference type="RefSeq" id="WP_110609554.1">
    <property type="nucleotide sequence ID" value="NZ_PDOD01000002.1"/>
</dbReference>
<sequence>MTNQESSQPSKQRVSLQRESSLHGILWDLLRLQFKIVLTAGLFSILLMLIIQSTVSIPENQEGIGFYRVISAWMDPVIFGSLTLVFMFIFLISGLVYSYSYGLSLKKTIAHIIHQLKQFQRGSLKKKISVERQDELKKLADEVNELTDDLEQQIVSMRRVLNENAKLIDEAEKGASLEARRQLARDLHDAVSQELFSVSMSLGAIPKVLRKDPEKAEALFKQIEQMVHHAQQELRALIMHLRPVTLEGKSFKQAMGSLMEELKRKHPNLTFHCNLEKVPMIEKGVDEQLFRVLQEGLSNALRHANPNNIYLAALVRKERLLLVLEDDGSGFDSEATAKNKTGNYGLASMKERMTELGGHLTIVSFPQRGTKLEFRIPLTHKDAEGEN</sequence>
<dbReference type="PROSITE" id="PS50109">
    <property type="entry name" value="HIS_KIN"/>
    <property type="match status" value="1"/>
</dbReference>
<dbReference type="GO" id="GO:0000155">
    <property type="term" value="F:phosphorelay sensor kinase activity"/>
    <property type="evidence" value="ECO:0007669"/>
    <property type="project" value="InterPro"/>
</dbReference>
<name>A0A323TLR8_9BACI</name>
<keyword evidence="7 15" id="KW-0812">Transmembrane</keyword>
<keyword evidence="6" id="KW-0808">Transferase</keyword>
<dbReference type="PROSITE" id="PS50885">
    <property type="entry name" value="HAMP"/>
    <property type="match status" value="1"/>
</dbReference>
<gene>
    <name evidence="18" type="ORF">CR194_10160</name>
</gene>
<evidence type="ECO:0000256" key="8">
    <source>
        <dbReference type="ARBA" id="ARBA00022741"/>
    </source>
</evidence>
<dbReference type="PANTHER" id="PTHR24421">
    <property type="entry name" value="NITRATE/NITRITE SENSOR PROTEIN NARX-RELATED"/>
    <property type="match status" value="1"/>
</dbReference>
<evidence type="ECO:0000256" key="14">
    <source>
        <dbReference type="SAM" id="Coils"/>
    </source>
</evidence>
<keyword evidence="9" id="KW-0418">Kinase</keyword>
<keyword evidence="13 15" id="KW-0472">Membrane</keyword>
<comment type="subcellular location">
    <subcellularLocation>
        <location evidence="2">Cell membrane</location>
        <topology evidence="2">Multi-pass membrane protein</topology>
    </subcellularLocation>
</comment>
<dbReference type="Gene3D" id="6.10.340.10">
    <property type="match status" value="1"/>
</dbReference>
<keyword evidence="19" id="KW-1185">Reference proteome</keyword>
<evidence type="ECO:0000256" key="7">
    <source>
        <dbReference type="ARBA" id="ARBA00022692"/>
    </source>
</evidence>
<dbReference type="GO" id="GO:0005524">
    <property type="term" value="F:ATP binding"/>
    <property type="evidence" value="ECO:0007669"/>
    <property type="project" value="UniProtKB-KW"/>
</dbReference>
<evidence type="ECO:0000256" key="4">
    <source>
        <dbReference type="ARBA" id="ARBA00022475"/>
    </source>
</evidence>
<evidence type="ECO:0000256" key="9">
    <source>
        <dbReference type="ARBA" id="ARBA00022777"/>
    </source>
</evidence>